<feature type="compositionally biased region" description="Low complexity" evidence="1">
    <location>
        <begin position="216"/>
        <end position="230"/>
    </location>
</feature>
<keyword evidence="2" id="KW-1133">Transmembrane helix</keyword>
<dbReference type="Pfam" id="PF12273">
    <property type="entry name" value="RCR"/>
    <property type="match status" value="1"/>
</dbReference>
<dbReference type="Proteomes" id="UP000254866">
    <property type="component" value="Unassembled WGS sequence"/>
</dbReference>
<feature type="region of interest" description="Disordered" evidence="1">
    <location>
        <begin position="166"/>
        <end position="237"/>
    </location>
</feature>
<evidence type="ECO:0000313" key="4">
    <source>
        <dbReference type="Proteomes" id="UP000254866"/>
    </source>
</evidence>
<dbReference type="GeneID" id="43597978"/>
<organism evidence="3 4">
    <name type="scientific">Venustampulla echinocandica</name>
    <dbReference type="NCBI Taxonomy" id="2656787"/>
    <lineage>
        <taxon>Eukaryota</taxon>
        <taxon>Fungi</taxon>
        <taxon>Dikarya</taxon>
        <taxon>Ascomycota</taxon>
        <taxon>Pezizomycotina</taxon>
        <taxon>Leotiomycetes</taxon>
        <taxon>Helotiales</taxon>
        <taxon>Pleuroascaceae</taxon>
        <taxon>Venustampulla</taxon>
    </lineage>
</organism>
<dbReference type="InterPro" id="IPR020999">
    <property type="entry name" value="Chitin_synth_reg_RCR"/>
</dbReference>
<protein>
    <recommendedName>
        <fullName evidence="5">Chitin synthesis regulation, Congo red resistance, RCR protein</fullName>
    </recommendedName>
</protein>
<evidence type="ECO:0000313" key="3">
    <source>
        <dbReference type="EMBL" id="RDL37696.1"/>
    </source>
</evidence>
<evidence type="ECO:0000256" key="1">
    <source>
        <dbReference type="SAM" id="MobiDB-lite"/>
    </source>
</evidence>
<comment type="caution">
    <text evidence="3">The sequence shown here is derived from an EMBL/GenBank/DDBJ whole genome shotgun (WGS) entry which is preliminary data.</text>
</comment>
<gene>
    <name evidence="3" type="ORF">BP5553_05129</name>
</gene>
<evidence type="ECO:0000256" key="2">
    <source>
        <dbReference type="SAM" id="Phobius"/>
    </source>
</evidence>
<dbReference type="AlphaFoldDB" id="A0A370TQA0"/>
<proteinExistence type="predicted"/>
<accession>A0A370TQA0</accession>
<name>A0A370TQA0_9HELO</name>
<keyword evidence="2" id="KW-0472">Membrane</keyword>
<keyword evidence="2" id="KW-0812">Transmembrane</keyword>
<sequence>MDTGRNPSIGVGAKQGCLSNDDALRLSGSPAATEEAVPDWPAKPSYVIPRRPRTFPSTAISITTPLTKTAAAAAIPPPLKTDQITSTSIHTLPPKPIDQFAMGVLIPRRTCTTYRNGYPYRTTCNSAWTVWVRWLVAGIVIFFAFAFFAFVLCCISRRRKRSRRYATNPMPMAPQNVYNGPPPQDPSPQQGGYYNPGPYSPPQGAPPTYGDQNNTGYYPPQQGGVTQPQGAYQPPKW</sequence>
<evidence type="ECO:0008006" key="5">
    <source>
        <dbReference type="Google" id="ProtNLM"/>
    </source>
</evidence>
<keyword evidence="4" id="KW-1185">Reference proteome</keyword>
<feature type="transmembrane region" description="Helical" evidence="2">
    <location>
        <begin position="131"/>
        <end position="155"/>
    </location>
</feature>
<reference evidence="3 4" key="1">
    <citation type="journal article" date="2018" name="IMA Fungus">
        <title>IMA Genome-F 9: Draft genome sequence of Annulohypoxylon stygium, Aspergillus mulundensis, Berkeleyomyces basicola (syn. Thielaviopsis basicola), Ceratocystis smalleyi, two Cercospora beticola strains, Coleophoma cylindrospora, Fusarium fracticaudum, Phialophora cf. hyalina, and Morchella septimelata.</title>
        <authorList>
            <person name="Wingfield B.D."/>
            <person name="Bills G.F."/>
            <person name="Dong Y."/>
            <person name="Huang W."/>
            <person name="Nel W.J."/>
            <person name="Swalarsk-Parry B.S."/>
            <person name="Vaghefi N."/>
            <person name="Wilken P.M."/>
            <person name="An Z."/>
            <person name="de Beer Z.W."/>
            <person name="De Vos L."/>
            <person name="Chen L."/>
            <person name="Duong T.A."/>
            <person name="Gao Y."/>
            <person name="Hammerbacher A."/>
            <person name="Kikkert J.R."/>
            <person name="Li Y."/>
            <person name="Li H."/>
            <person name="Li K."/>
            <person name="Li Q."/>
            <person name="Liu X."/>
            <person name="Ma X."/>
            <person name="Naidoo K."/>
            <person name="Pethybridge S.J."/>
            <person name="Sun J."/>
            <person name="Steenkamp E.T."/>
            <person name="van der Nest M.A."/>
            <person name="van Wyk S."/>
            <person name="Wingfield M.J."/>
            <person name="Xiong C."/>
            <person name="Yue Q."/>
            <person name="Zhang X."/>
        </authorList>
    </citation>
    <scope>NUCLEOTIDE SEQUENCE [LARGE SCALE GENOMIC DNA]</scope>
    <source>
        <strain evidence="3 4">BP 5553</strain>
    </source>
</reference>
<dbReference type="EMBL" id="NPIC01000003">
    <property type="protein sequence ID" value="RDL37696.1"/>
    <property type="molecule type" value="Genomic_DNA"/>
</dbReference>
<feature type="compositionally biased region" description="Low complexity" evidence="1">
    <location>
        <begin position="187"/>
        <end position="197"/>
    </location>
</feature>
<dbReference type="RefSeq" id="XP_031870352.1">
    <property type="nucleotide sequence ID" value="XM_032013752.1"/>
</dbReference>